<keyword evidence="6" id="KW-1185">Reference proteome</keyword>
<comment type="function">
    <text evidence="2">Pyridoxal 5'-phosphate (PLP)-binding protein, which is involved in PLP homeostasis.</text>
</comment>
<feature type="domain" description="Alanine racemase N-terminal" evidence="4">
    <location>
        <begin position="11"/>
        <end position="243"/>
    </location>
</feature>
<sequence>MSLTPDDIAANLAAVRARVAAAVARRGPGPVPTLIGVSKKQPAEAVIAACRAGLGDLGENYAQELVAKAEVVAAAVTPPRWHFIGPLQTNKVRKVVAVGALVHTVDRPGLVDELAREVARLRAGRGATTPLEVLVEVNVGDEAQKAGVTANDLPALLDRIAARPELRCVGLMAIPPEPPEGDPEQTRPHFARLRELSRREAAIARPGVDLVHLSMGMSADFEVAIEEGATMVRVGTAIFGARPPRA</sequence>
<feature type="modified residue" description="N6-(pyridoxal phosphate)lysine" evidence="2">
    <location>
        <position position="39"/>
    </location>
</feature>
<dbReference type="HAMAP" id="MF_02087">
    <property type="entry name" value="PLP_homeostasis"/>
    <property type="match status" value="1"/>
</dbReference>
<dbReference type="InterPro" id="IPR001608">
    <property type="entry name" value="Ala_racemase_N"/>
</dbReference>
<evidence type="ECO:0000256" key="1">
    <source>
        <dbReference type="ARBA" id="ARBA00022898"/>
    </source>
</evidence>
<dbReference type="PANTHER" id="PTHR10146">
    <property type="entry name" value="PROLINE SYNTHETASE CO-TRANSCRIBED BACTERIAL HOMOLOG PROTEIN"/>
    <property type="match status" value="1"/>
</dbReference>
<dbReference type="Pfam" id="PF01168">
    <property type="entry name" value="Ala_racemase_N"/>
    <property type="match status" value="1"/>
</dbReference>
<dbReference type="PIRSF" id="PIRSF004848">
    <property type="entry name" value="YBL036c_PLPDEIII"/>
    <property type="match status" value="1"/>
</dbReference>
<keyword evidence="1 2" id="KW-0663">Pyridoxal phosphate</keyword>
<dbReference type="NCBIfam" id="TIGR00044">
    <property type="entry name" value="YggS family pyridoxal phosphate-dependent enzyme"/>
    <property type="match status" value="1"/>
</dbReference>
<reference evidence="5" key="1">
    <citation type="submission" date="2022-11" db="EMBL/GenBank/DDBJ databases">
        <title>Minimal conservation of predation-associated metabolite biosynthetic gene clusters underscores biosynthetic potential of Myxococcota including descriptions for ten novel species: Archangium lansinium sp. nov., Myxococcus landrumus sp. nov., Nannocystis bai.</title>
        <authorList>
            <person name="Ahearne A."/>
            <person name="Stevens C."/>
            <person name="Dowd S."/>
        </authorList>
    </citation>
    <scope>NUCLEOTIDE SEQUENCE</scope>
    <source>
        <strain evidence="5">Fl3</strain>
    </source>
</reference>
<evidence type="ECO:0000259" key="4">
    <source>
        <dbReference type="Pfam" id="PF01168"/>
    </source>
</evidence>
<protein>
    <recommendedName>
        <fullName evidence="2">Pyridoxal phosphate homeostasis protein</fullName>
        <shortName evidence="2">PLP homeostasis protein</shortName>
    </recommendedName>
</protein>
<comment type="similarity">
    <text evidence="2 3">Belongs to the pyridoxal phosphate-binding protein YggS/PROSC family.</text>
</comment>
<accession>A0ABY7HF05</accession>
<dbReference type="PANTHER" id="PTHR10146:SF14">
    <property type="entry name" value="PYRIDOXAL PHOSPHATE HOMEOSTASIS PROTEIN"/>
    <property type="match status" value="1"/>
</dbReference>
<proteinExistence type="inferred from homology"/>
<name>A0ABY7HF05_9BACT</name>
<gene>
    <name evidence="5" type="ORF">O0S08_17150</name>
</gene>
<dbReference type="PROSITE" id="PS01211">
    <property type="entry name" value="UPF0001"/>
    <property type="match status" value="1"/>
</dbReference>
<organism evidence="5 6">
    <name type="scientific">Nannocystis punicea</name>
    <dbReference type="NCBI Taxonomy" id="2995304"/>
    <lineage>
        <taxon>Bacteria</taxon>
        <taxon>Pseudomonadati</taxon>
        <taxon>Myxococcota</taxon>
        <taxon>Polyangia</taxon>
        <taxon>Nannocystales</taxon>
        <taxon>Nannocystaceae</taxon>
        <taxon>Nannocystis</taxon>
    </lineage>
</organism>
<dbReference type="EMBL" id="CP114040">
    <property type="protein sequence ID" value="WAS97871.1"/>
    <property type="molecule type" value="Genomic_DNA"/>
</dbReference>
<dbReference type="InterPro" id="IPR011078">
    <property type="entry name" value="PyrdxlP_homeostasis"/>
</dbReference>
<dbReference type="InterPro" id="IPR029066">
    <property type="entry name" value="PLP-binding_barrel"/>
</dbReference>
<dbReference type="RefSeq" id="WP_269040237.1">
    <property type="nucleotide sequence ID" value="NZ_CP114040.1"/>
</dbReference>
<evidence type="ECO:0000256" key="3">
    <source>
        <dbReference type="RuleBase" id="RU004514"/>
    </source>
</evidence>
<dbReference type="CDD" id="cd00635">
    <property type="entry name" value="PLPDE_III_YBL036c_like"/>
    <property type="match status" value="1"/>
</dbReference>
<dbReference type="Proteomes" id="UP001164459">
    <property type="component" value="Chromosome"/>
</dbReference>
<dbReference type="SUPFAM" id="SSF51419">
    <property type="entry name" value="PLP-binding barrel"/>
    <property type="match status" value="1"/>
</dbReference>
<evidence type="ECO:0000256" key="2">
    <source>
        <dbReference type="HAMAP-Rule" id="MF_02087"/>
    </source>
</evidence>
<evidence type="ECO:0000313" key="5">
    <source>
        <dbReference type="EMBL" id="WAS97871.1"/>
    </source>
</evidence>
<evidence type="ECO:0000313" key="6">
    <source>
        <dbReference type="Proteomes" id="UP001164459"/>
    </source>
</evidence>
<dbReference type="Gene3D" id="3.20.20.10">
    <property type="entry name" value="Alanine racemase"/>
    <property type="match status" value="1"/>
</dbReference>